<dbReference type="Proteomes" id="UP001219355">
    <property type="component" value="Chromosome 3"/>
</dbReference>
<dbReference type="Gene3D" id="3.30.70.100">
    <property type="match status" value="1"/>
</dbReference>
<organism evidence="2 3">
    <name type="scientific">Emydomyces testavorans</name>
    <dbReference type="NCBI Taxonomy" id="2070801"/>
    <lineage>
        <taxon>Eukaryota</taxon>
        <taxon>Fungi</taxon>
        <taxon>Dikarya</taxon>
        <taxon>Ascomycota</taxon>
        <taxon>Pezizomycotina</taxon>
        <taxon>Eurotiomycetes</taxon>
        <taxon>Eurotiomycetidae</taxon>
        <taxon>Onygenales</taxon>
        <taxon>Nannizziopsiaceae</taxon>
        <taxon>Emydomyces</taxon>
    </lineage>
</organism>
<proteinExistence type="predicted"/>
<accession>A0AAF0DJR8</accession>
<sequence length="123" mass="14009">MTVTRVTLLKVPEAEDREKLLTIYKTMTQDAVKLPRGKTLMPTKNKQDGKPYIRSLKAGSTFEDQRNQGYTLAVVSEFNNIDDMRYYDSGCQAHARLKSVGKDMHEGVMTVYFESVTSPVERL</sequence>
<reference evidence="2" key="1">
    <citation type="submission" date="2023-03" db="EMBL/GenBank/DDBJ databases">
        <title>Emydomyces testavorans Genome Sequence.</title>
        <authorList>
            <person name="Hoyer L."/>
        </authorList>
    </citation>
    <scope>NUCLEOTIDE SEQUENCE</scope>
    <source>
        <strain evidence="2">16-2883</strain>
    </source>
</reference>
<feature type="domain" description="Stress-response A/B barrel" evidence="1">
    <location>
        <begin position="3"/>
        <end position="115"/>
    </location>
</feature>
<evidence type="ECO:0000313" key="3">
    <source>
        <dbReference type="Proteomes" id="UP001219355"/>
    </source>
</evidence>
<dbReference type="EMBL" id="CP120629">
    <property type="protein sequence ID" value="WEW59569.1"/>
    <property type="molecule type" value="Genomic_DNA"/>
</dbReference>
<dbReference type="SMART" id="SM00886">
    <property type="entry name" value="Dabb"/>
    <property type="match status" value="1"/>
</dbReference>
<name>A0AAF0DJR8_9EURO</name>
<dbReference type="InterPro" id="IPR013097">
    <property type="entry name" value="Dabb"/>
</dbReference>
<dbReference type="Pfam" id="PF07876">
    <property type="entry name" value="Dabb"/>
    <property type="match status" value="1"/>
</dbReference>
<evidence type="ECO:0000259" key="1">
    <source>
        <dbReference type="SMART" id="SM00886"/>
    </source>
</evidence>
<keyword evidence="3" id="KW-1185">Reference proteome</keyword>
<dbReference type="SUPFAM" id="SSF54909">
    <property type="entry name" value="Dimeric alpha+beta barrel"/>
    <property type="match status" value="1"/>
</dbReference>
<evidence type="ECO:0000313" key="2">
    <source>
        <dbReference type="EMBL" id="WEW59569.1"/>
    </source>
</evidence>
<gene>
    <name evidence="2" type="ORF">PRK78_005043</name>
</gene>
<protein>
    <recommendedName>
        <fullName evidence="1">Stress-response A/B barrel domain-containing protein</fullName>
    </recommendedName>
</protein>
<dbReference type="AlphaFoldDB" id="A0AAF0DJR8"/>
<dbReference type="InterPro" id="IPR011008">
    <property type="entry name" value="Dimeric_a/b-barrel"/>
</dbReference>